<keyword evidence="1" id="KW-1133">Transmembrane helix</keyword>
<feature type="transmembrane region" description="Helical" evidence="1">
    <location>
        <begin position="53"/>
        <end position="72"/>
    </location>
</feature>
<evidence type="ECO:0000313" key="3">
    <source>
        <dbReference type="Proteomes" id="UP000586042"/>
    </source>
</evidence>
<keyword evidence="1" id="KW-0812">Transmembrane</keyword>
<evidence type="ECO:0000313" key="2">
    <source>
        <dbReference type="EMBL" id="NUW36052.1"/>
    </source>
</evidence>
<dbReference type="EMBL" id="JABWGN010000013">
    <property type="protein sequence ID" value="NUW36052.1"/>
    <property type="molecule type" value="Genomic_DNA"/>
</dbReference>
<keyword evidence="3" id="KW-1185">Reference proteome</keyword>
<evidence type="ECO:0000256" key="1">
    <source>
        <dbReference type="SAM" id="Phobius"/>
    </source>
</evidence>
<proteinExistence type="predicted"/>
<dbReference type="Proteomes" id="UP000586042">
    <property type="component" value="Unassembled WGS sequence"/>
</dbReference>
<accession>A0A7Y6ID75</accession>
<protein>
    <submittedName>
        <fullName evidence="2">Uncharacterized protein</fullName>
    </submittedName>
</protein>
<organism evidence="2 3">
    <name type="scientific">Nonomuraea montanisoli</name>
    <dbReference type="NCBI Taxonomy" id="2741721"/>
    <lineage>
        <taxon>Bacteria</taxon>
        <taxon>Bacillati</taxon>
        <taxon>Actinomycetota</taxon>
        <taxon>Actinomycetes</taxon>
        <taxon>Streptosporangiales</taxon>
        <taxon>Streptosporangiaceae</taxon>
        <taxon>Nonomuraea</taxon>
    </lineage>
</organism>
<dbReference type="RefSeq" id="WP_175593497.1">
    <property type="nucleotide sequence ID" value="NZ_JABWGN010000013.1"/>
</dbReference>
<keyword evidence="1" id="KW-0472">Membrane</keyword>
<reference evidence="2 3" key="1">
    <citation type="submission" date="2020-06" db="EMBL/GenBank/DDBJ databases">
        <title>Nonomuraea sp. SMC257, a novel actinomycete isolated from soil.</title>
        <authorList>
            <person name="Chanama M."/>
        </authorList>
    </citation>
    <scope>NUCLEOTIDE SEQUENCE [LARGE SCALE GENOMIC DNA]</scope>
    <source>
        <strain evidence="2 3">SMC257</strain>
    </source>
</reference>
<gene>
    <name evidence="2" type="ORF">HTZ77_32235</name>
</gene>
<sequence>MDTSDGRVVLLLIILALALFVAGRRFQSMVSARQAWRNSMRAVPVKRQSNGGALKAVIVVALIIAVAFWFLTNANRMT</sequence>
<dbReference type="AlphaFoldDB" id="A0A7Y6ID75"/>
<comment type="caution">
    <text evidence="2">The sequence shown here is derived from an EMBL/GenBank/DDBJ whole genome shotgun (WGS) entry which is preliminary data.</text>
</comment>
<name>A0A7Y6ID75_9ACTN</name>